<protein>
    <recommendedName>
        <fullName evidence="17">Fimbrial biogenesis outer membrane usher protein</fullName>
    </recommendedName>
</protein>
<dbReference type="InterPro" id="IPR018030">
    <property type="entry name" value="Fimbrial_membr_usher_CS"/>
</dbReference>
<dbReference type="FunFam" id="3.10.20.410:FF:000001">
    <property type="entry name" value="Fimbrial outer membrane usher protein"/>
    <property type="match status" value="1"/>
</dbReference>
<dbReference type="FunFam" id="2.60.40.2610:FF:000001">
    <property type="entry name" value="Outer membrane fimbrial usher protein"/>
    <property type="match status" value="1"/>
</dbReference>
<dbReference type="PROSITE" id="PS01151">
    <property type="entry name" value="FIMBRIAL_USHER"/>
    <property type="match status" value="1"/>
</dbReference>
<dbReference type="InterPro" id="IPR043142">
    <property type="entry name" value="PapC-like_C_sf"/>
</dbReference>
<keyword evidence="6 11" id="KW-0812">Transmembrane</keyword>
<comment type="similarity">
    <text evidence="2 11">Belongs to the fimbrial export usher family.</text>
</comment>
<accession>A0A656VDY4</accession>
<dbReference type="RefSeq" id="WP_049296221.1">
    <property type="nucleotide sequence ID" value="NZ_CP109824.1"/>
</dbReference>
<evidence type="ECO:0008006" key="17">
    <source>
        <dbReference type="Google" id="ProtNLM"/>
    </source>
</evidence>
<proteinExistence type="inferred from homology"/>
<evidence type="ECO:0000256" key="8">
    <source>
        <dbReference type="ARBA" id="ARBA00023136"/>
    </source>
</evidence>
<dbReference type="FunFam" id="2.60.40.3110:FF:000001">
    <property type="entry name" value="Putative fimbrial outer membrane usher"/>
    <property type="match status" value="1"/>
</dbReference>
<dbReference type="InterPro" id="IPR037224">
    <property type="entry name" value="PapC_N_sf"/>
</dbReference>
<dbReference type="InterPro" id="IPR000015">
    <property type="entry name" value="Fimb_usher"/>
</dbReference>
<dbReference type="InterPro" id="IPR025949">
    <property type="entry name" value="PapC-like_C"/>
</dbReference>
<evidence type="ECO:0000256" key="11">
    <source>
        <dbReference type="RuleBase" id="RU003884"/>
    </source>
</evidence>
<keyword evidence="7" id="KW-0732">Signal</keyword>
<evidence type="ECO:0000313" key="15">
    <source>
        <dbReference type="EMBL" id="KMU50425.1"/>
    </source>
</evidence>
<dbReference type="InterPro" id="IPR025885">
    <property type="entry name" value="PapC_N"/>
</dbReference>
<keyword evidence="8 11" id="KW-0472">Membrane</keyword>
<organism evidence="15 16">
    <name type="scientific">Serratia marcescens</name>
    <dbReference type="NCBI Taxonomy" id="615"/>
    <lineage>
        <taxon>Bacteria</taxon>
        <taxon>Pseudomonadati</taxon>
        <taxon>Pseudomonadota</taxon>
        <taxon>Gammaproteobacteria</taxon>
        <taxon>Enterobacterales</taxon>
        <taxon>Yersiniaceae</taxon>
        <taxon>Serratia</taxon>
    </lineage>
</organism>
<comment type="caution">
    <text evidence="15">The sequence shown here is derived from an EMBL/GenBank/DDBJ whole genome shotgun (WGS) entry which is preliminary data.</text>
</comment>
<evidence type="ECO:0000256" key="9">
    <source>
        <dbReference type="ARBA" id="ARBA00023157"/>
    </source>
</evidence>
<dbReference type="AlphaFoldDB" id="A0A656VDY4"/>
<evidence type="ECO:0000256" key="3">
    <source>
        <dbReference type="ARBA" id="ARBA00022448"/>
    </source>
</evidence>
<dbReference type="Gene3D" id="3.10.20.410">
    <property type="match status" value="1"/>
</dbReference>
<gene>
    <name evidence="15" type="ORF">AB868_04370</name>
</gene>
<dbReference type="Gene3D" id="2.60.40.2610">
    <property type="entry name" value="Outer membrane usher protein FimD, plug domain"/>
    <property type="match status" value="1"/>
</dbReference>
<dbReference type="SUPFAM" id="SSF141729">
    <property type="entry name" value="FimD N-terminal domain-like"/>
    <property type="match status" value="1"/>
</dbReference>
<evidence type="ECO:0000256" key="6">
    <source>
        <dbReference type="ARBA" id="ARBA00022692"/>
    </source>
</evidence>
<sequence length="842" mass="91264">MNSKTARCLSGRRSEYRLTPLAWQLAGLLMYSGVAQAEYRFSSALLQIGNTPQTEVDLALFTDEEKQPPGEYRVDLFLNEQRLDTRTLAFSLQPDEQGKERLVPCLKWEDLQGFGVDLAAFPALQPSDACINLPQAIPGARTELLFEQQQLKLSIPQAALKRQARGYVPPEQWDSGIPALLSNYTLRGAHDRSRQRGGNESSYFVNLRNGANWGAWRLRHDGVWNRNGQGEAHWRTLNSYVQRDITPLNGLLTLGDVTTPGDIFDSLPLRGVQLVSVEEMYPDSLRGYSPVVRGIAKSNAEVIIRQNGVVVDQRYVPPGAFEISDLYAVSGSGDLDVTIKESDGTEQRLLVPFASLPVLQREGRLSYGLAAGQYRAQDASADDEKFMQGTLIYGLPLGATLYGGGQWANRYRSLALGVGQNLGRAGALSLDMTQSWARRPEEAVQGDDRQGNMWRLRYEKSFPLTGTQLSLAGYRHASEGYTTLQQAMQPRDRTSNSATRSRRELSLQQGLGPLPGSLFLSLAEDRRWGEQGKRQSVSLGYNGSIKGVSYGLNYSQNQSYQAQTDRVVALNVSIPLNLWAHNTWAGYGISNSNNGKTLQTLGLNGTALEGDNLNWGITGGYGNQGEGENGNLTLGYRGSKALLGAGLSHDGQRQRLNYDVQGGVLLHAGGVTLSQPLNDTVALVRAPGAGGVSVVNQVGVKTDSRGYAVVPYLSAYRQNAIALDPTTLADDVELGLTSQTVIPTRGAVVLADYQTKVGARMMMTLTRADGRPVPFGAIATLAGAGGDGSIVGDGGQLFLAGMPANGMLHVQWGKQPDQQCQVVYGLPETAGPEIPEIAAECR</sequence>
<dbReference type="Gene3D" id="2.60.40.3110">
    <property type="match status" value="1"/>
</dbReference>
<dbReference type="Proteomes" id="UP000037482">
    <property type="component" value="Unassembled WGS sequence"/>
</dbReference>
<evidence type="ECO:0000256" key="2">
    <source>
        <dbReference type="ARBA" id="ARBA00008064"/>
    </source>
</evidence>
<reference evidence="15 16" key="1">
    <citation type="submission" date="2015-06" db="EMBL/GenBank/DDBJ databases">
        <title>Draft Genome of Serratia marcescens Strain AH0650_Sm1.</title>
        <authorList>
            <person name="Wan Y."/>
            <person name="Gorrie C."/>
            <person name="Holt K."/>
        </authorList>
    </citation>
    <scope>NUCLEOTIDE SEQUENCE [LARGE SCALE GENOMIC DNA]</scope>
    <source>
        <strain evidence="15 16">AH0650_Sm1</strain>
    </source>
</reference>
<dbReference type="GO" id="GO:0009279">
    <property type="term" value="C:cell outer membrane"/>
    <property type="evidence" value="ECO:0007669"/>
    <property type="project" value="UniProtKB-SubCell"/>
</dbReference>
<evidence type="ECO:0000256" key="5">
    <source>
        <dbReference type="ARBA" id="ARBA00022558"/>
    </source>
</evidence>
<dbReference type="PANTHER" id="PTHR30451:SF21">
    <property type="entry name" value="FIMBRIAL USHER DOMAIN-CONTAINING PROTEIN YDET-RELATED"/>
    <property type="match status" value="1"/>
</dbReference>
<evidence type="ECO:0000259" key="14">
    <source>
        <dbReference type="Pfam" id="PF13954"/>
    </source>
</evidence>
<dbReference type="InterPro" id="IPR042186">
    <property type="entry name" value="FimD_plug_dom"/>
</dbReference>
<dbReference type="Pfam" id="PF00577">
    <property type="entry name" value="Usher"/>
    <property type="match status" value="1"/>
</dbReference>
<feature type="domain" description="PapC N-terminal" evidence="14">
    <location>
        <begin position="41"/>
        <end position="187"/>
    </location>
</feature>
<dbReference type="EMBL" id="LFJS01000014">
    <property type="protein sequence ID" value="KMU50425.1"/>
    <property type="molecule type" value="Genomic_DNA"/>
</dbReference>
<dbReference type="GO" id="GO:0009297">
    <property type="term" value="P:pilus assembly"/>
    <property type="evidence" value="ECO:0007669"/>
    <property type="project" value="InterPro"/>
</dbReference>
<feature type="domain" description="PapC-like C-terminal" evidence="13">
    <location>
        <begin position="762"/>
        <end position="828"/>
    </location>
</feature>
<evidence type="ECO:0000313" key="16">
    <source>
        <dbReference type="Proteomes" id="UP000037482"/>
    </source>
</evidence>
<evidence type="ECO:0000256" key="4">
    <source>
        <dbReference type="ARBA" id="ARBA00022452"/>
    </source>
</evidence>
<name>A0A656VDY4_SERMA</name>
<evidence type="ECO:0000259" key="13">
    <source>
        <dbReference type="Pfam" id="PF13953"/>
    </source>
</evidence>
<keyword evidence="9" id="KW-1015">Disulfide bond</keyword>
<comment type="subcellular location">
    <subcellularLocation>
        <location evidence="1 11">Cell outer membrane</location>
        <topology evidence="1 11">Multi-pass membrane protein</topology>
    </subcellularLocation>
</comment>
<keyword evidence="4" id="KW-1134">Transmembrane beta strand</keyword>
<keyword evidence="3 11" id="KW-0813">Transport</keyword>
<keyword evidence="10 11" id="KW-0998">Cell outer membrane</keyword>
<keyword evidence="5 11" id="KW-1029">Fimbrium biogenesis</keyword>
<dbReference type="Pfam" id="PF13953">
    <property type="entry name" value="PapC_C"/>
    <property type="match status" value="1"/>
</dbReference>
<evidence type="ECO:0000256" key="1">
    <source>
        <dbReference type="ARBA" id="ARBA00004571"/>
    </source>
</evidence>
<dbReference type="PANTHER" id="PTHR30451">
    <property type="entry name" value="OUTER MEMBRANE USHER PROTEIN"/>
    <property type="match status" value="1"/>
</dbReference>
<dbReference type="GO" id="GO:0015473">
    <property type="term" value="F:fimbrial usher porin activity"/>
    <property type="evidence" value="ECO:0007669"/>
    <property type="project" value="InterPro"/>
</dbReference>
<dbReference type="Gene3D" id="2.60.40.2070">
    <property type="match status" value="1"/>
</dbReference>
<evidence type="ECO:0000256" key="10">
    <source>
        <dbReference type="ARBA" id="ARBA00023237"/>
    </source>
</evidence>
<dbReference type="Pfam" id="PF13954">
    <property type="entry name" value="PapC_N"/>
    <property type="match status" value="1"/>
</dbReference>
<evidence type="ECO:0000256" key="12">
    <source>
        <dbReference type="SAM" id="MobiDB-lite"/>
    </source>
</evidence>
<evidence type="ECO:0000256" key="7">
    <source>
        <dbReference type="ARBA" id="ARBA00022729"/>
    </source>
</evidence>
<feature type="region of interest" description="Disordered" evidence="12">
    <location>
        <begin position="483"/>
        <end position="510"/>
    </location>
</feature>